<dbReference type="InterPro" id="IPR007175">
    <property type="entry name" value="Rpr2/Snm1/Rpp21"/>
</dbReference>
<protein>
    <recommendedName>
        <fullName evidence="7">Rpr2-domain-containing protein</fullName>
    </recommendedName>
</protein>
<organism evidence="5 6">
    <name type="scientific">Aplosporella prunicola CBS 121167</name>
    <dbReference type="NCBI Taxonomy" id="1176127"/>
    <lineage>
        <taxon>Eukaryota</taxon>
        <taxon>Fungi</taxon>
        <taxon>Dikarya</taxon>
        <taxon>Ascomycota</taxon>
        <taxon>Pezizomycotina</taxon>
        <taxon>Dothideomycetes</taxon>
        <taxon>Dothideomycetes incertae sedis</taxon>
        <taxon>Botryosphaeriales</taxon>
        <taxon>Aplosporellaceae</taxon>
        <taxon>Aplosporella</taxon>
    </lineage>
</organism>
<evidence type="ECO:0000256" key="3">
    <source>
        <dbReference type="ARBA" id="ARBA00022833"/>
    </source>
</evidence>
<keyword evidence="2" id="KW-0479">Metal-binding</keyword>
<evidence type="ECO:0000256" key="2">
    <source>
        <dbReference type="ARBA" id="ARBA00022723"/>
    </source>
</evidence>
<dbReference type="EMBL" id="ML995488">
    <property type="protein sequence ID" value="KAF2141072.1"/>
    <property type="molecule type" value="Genomic_DNA"/>
</dbReference>
<evidence type="ECO:0000256" key="1">
    <source>
        <dbReference type="ARBA" id="ARBA00022694"/>
    </source>
</evidence>
<reference evidence="5" key="1">
    <citation type="journal article" date="2020" name="Stud. Mycol.">
        <title>101 Dothideomycetes genomes: a test case for predicting lifestyles and emergence of pathogens.</title>
        <authorList>
            <person name="Haridas S."/>
            <person name="Albert R."/>
            <person name="Binder M."/>
            <person name="Bloem J."/>
            <person name="Labutti K."/>
            <person name="Salamov A."/>
            <person name="Andreopoulos B."/>
            <person name="Baker S."/>
            <person name="Barry K."/>
            <person name="Bills G."/>
            <person name="Bluhm B."/>
            <person name="Cannon C."/>
            <person name="Castanera R."/>
            <person name="Culley D."/>
            <person name="Daum C."/>
            <person name="Ezra D."/>
            <person name="Gonzalez J."/>
            <person name="Henrissat B."/>
            <person name="Kuo A."/>
            <person name="Liang C."/>
            <person name="Lipzen A."/>
            <person name="Lutzoni F."/>
            <person name="Magnuson J."/>
            <person name="Mondo S."/>
            <person name="Nolan M."/>
            <person name="Ohm R."/>
            <person name="Pangilinan J."/>
            <person name="Park H.-J."/>
            <person name="Ramirez L."/>
            <person name="Alfaro M."/>
            <person name="Sun H."/>
            <person name="Tritt A."/>
            <person name="Yoshinaga Y."/>
            <person name="Zwiers L.-H."/>
            <person name="Turgeon B."/>
            <person name="Goodwin S."/>
            <person name="Spatafora J."/>
            <person name="Crous P."/>
            <person name="Grigoriev I."/>
        </authorList>
    </citation>
    <scope>NUCLEOTIDE SEQUENCE</scope>
    <source>
        <strain evidence="5">CBS 121167</strain>
    </source>
</reference>
<feature type="non-terminal residue" evidence="5">
    <location>
        <position position="142"/>
    </location>
</feature>
<proteinExistence type="inferred from homology"/>
<dbReference type="OrthoDB" id="128536at2759"/>
<dbReference type="GO" id="GO:0005655">
    <property type="term" value="C:nucleolar ribonuclease P complex"/>
    <property type="evidence" value="ECO:0007669"/>
    <property type="project" value="TreeGrafter"/>
</dbReference>
<gene>
    <name evidence="5" type="ORF">K452DRAFT_194381</name>
</gene>
<dbReference type="GO" id="GO:0046872">
    <property type="term" value="F:metal ion binding"/>
    <property type="evidence" value="ECO:0007669"/>
    <property type="project" value="UniProtKB-KW"/>
</dbReference>
<dbReference type="PANTHER" id="PTHR14742:SF0">
    <property type="entry name" value="RIBONUCLEASE P PROTEIN SUBUNIT P21"/>
    <property type="match status" value="1"/>
</dbReference>
<accession>A0A6A6B9X1</accession>
<comment type="similarity">
    <text evidence="4">Belongs to the eukaryotic/archaeal RNase P protein component 4 family.</text>
</comment>
<dbReference type="AlphaFoldDB" id="A0A6A6B9X1"/>
<dbReference type="PANTHER" id="PTHR14742">
    <property type="entry name" value="RIBONUCLEASE P SUBUNIT P21"/>
    <property type="match status" value="1"/>
</dbReference>
<dbReference type="RefSeq" id="XP_033396785.1">
    <property type="nucleotide sequence ID" value="XM_033535915.1"/>
</dbReference>
<feature type="non-terminal residue" evidence="5">
    <location>
        <position position="1"/>
    </location>
</feature>
<dbReference type="Gene3D" id="6.20.50.20">
    <property type="match status" value="1"/>
</dbReference>
<name>A0A6A6B9X1_9PEZI</name>
<dbReference type="GO" id="GO:0008033">
    <property type="term" value="P:tRNA processing"/>
    <property type="evidence" value="ECO:0007669"/>
    <property type="project" value="UniProtKB-KW"/>
</dbReference>
<evidence type="ECO:0008006" key="7">
    <source>
        <dbReference type="Google" id="ProtNLM"/>
    </source>
</evidence>
<evidence type="ECO:0000313" key="6">
    <source>
        <dbReference type="Proteomes" id="UP000799438"/>
    </source>
</evidence>
<keyword evidence="1" id="KW-0819">tRNA processing</keyword>
<dbReference type="GeneID" id="54293411"/>
<dbReference type="Proteomes" id="UP000799438">
    <property type="component" value="Unassembled WGS sequence"/>
</dbReference>
<keyword evidence="3" id="KW-0862">Zinc</keyword>
<keyword evidence="6" id="KW-1185">Reference proteome</keyword>
<dbReference type="Pfam" id="PF04032">
    <property type="entry name" value="Rpr2"/>
    <property type="match status" value="1"/>
</dbReference>
<sequence>KAVPNKHLHSRISYLYQAATYLAAQAMPGPDPLIETTAPTQPATQKASSAQPSLPYSYHLISHLQLVSLKAQVRLSHQVKHSICKRCSAILVAGSTSSSSVENPSRGGKKPWADVLVVECSVCGARKRFPVGATRQLKKKDR</sequence>
<evidence type="ECO:0000313" key="5">
    <source>
        <dbReference type="EMBL" id="KAF2141072.1"/>
    </source>
</evidence>
<evidence type="ECO:0000256" key="4">
    <source>
        <dbReference type="ARBA" id="ARBA00038402"/>
    </source>
</evidence>